<dbReference type="InParanoid" id="E8N3Q4"/>
<reference evidence="5 6" key="1">
    <citation type="submission" date="2010-12" db="EMBL/GenBank/DDBJ databases">
        <title>Whole genome sequence of Anaerolinea thermophila UNI-1.</title>
        <authorList>
            <person name="Narita-Yamada S."/>
            <person name="Kishi E."/>
            <person name="Watanabe Y."/>
            <person name="Takasaki K."/>
            <person name="Ankai A."/>
            <person name="Oguchi A."/>
            <person name="Fukui S."/>
            <person name="Takahashi M."/>
            <person name="Yashiro I."/>
            <person name="Hosoyama A."/>
            <person name="Sekiguchi Y."/>
            <person name="Hanada S."/>
            <person name="Fujita N."/>
        </authorList>
    </citation>
    <scope>NUCLEOTIDE SEQUENCE [LARGE SCALE GENOMIC DNA]</scope>
    <source>
        <strain evidence="6">DSM 14523 / JCM 11388 / NBRC 100420 / UNI-1</strain>
    </source>
</reference>
<dbReference type="OrthoDB" id="9801330at2"/>
<comment type="function">
    <text evidence="4">This protein is one of the early assembly proteins of the 50S ribosomal subunit, although it is not seen to bind rRNA by itself. It is important during the early stages of 50S assembly.</text>
</comment>
<dbReference type="GO" id="GO:0003729">
    <property type="term" value="F:mRNA binding"/>
    <property type="evidence" value="ECO:0007669"/>
    <property type="project" value="TreeGrafter"/>
</dbReference>
<dbReference type="HOGENOM" id="CLU_082184_2_2_0"/>
<name>E8N3Q4_ANATU</name>
<dbReference type="PANTHER" id="PTHR11545:SF2">
    <property type="entry name" value="LARGE RIBOSOMAL SUBUNIT PROTEIN UL13M"/>
    <property type="match status" value="1"/>
</dbReference>
<dbReference type="EMBL" id="AP012029">
    <property type="protein sequence ID" value="BAJ63068.1"/>
    <property type="molecule type" value="Genomic_DNA"/>
</dbReference>
<dbReference type="AlphaFoldDB" id="E8N3Q4"/>
<dbReference type="eggNOG" id="COG0102">
    <property type="taxonomic scope" value="Bacteria"/>
</dbReference>
<keyword evidence="2 4" id="KW-0689">Ribosomal protein</keyword>
<dbReference type="GO" id="GO:0006412">
    <property type="term" value="P:translation"/>
    <property type="evidence" value="ECO:0007669"/>
    <property type="project" value="UniProtKB-UniRule"/>
</dbReference>
<gene>
    <name evidence="4 5" type="primary">rplM</name>
    <name evidence="5" type="ordered locus">ANT_10340</name>
</gene>
<evidence type="ECO:0000256" key="3">
    <source>
        <dbReference type="ARBA" id="ARBA00023274"/>
    </source>
</evidence>
<accession>E8N3Q4</accession>
<evidence type="ECO:0000313" key="5">
    <source>
        <dbReference type="EMBL" id="BAJ63068.1"/>
    </source>
</evidence>
<protein>
    <recommendedName>
        <fullName evidence="4">Large ribosomal subunit protein uL13</fullName>
    </recommendedName>
</protein>
<organism evidence="5 6">
    <name type="scientific">Anaerolinea thermophila (strain DSM 14523 / JCM 11388 / NBRC 100420 / UNI-1)</name>
    <dbReference type="NCBI Taxonomy" id="926569"/>
    <lineage>
        <taxon>Bacteria</taxon>
        <taxon>Bacillati</taxon>
        <taxon>Chloroflexota</taxon>
        <taxon>Anaerolineae</taxon>
        <taxon>Anaerolineales</taxon>
        <taxon>Anaerolineaceae</taxon>
        <taxon>Anaerolinea</taxon>
    </lineage>
</organism>
<evidence type="ECO:0000256" key="1">
    <source>
        <dbReference type="ARBA" id="ARBA00006227"/>
    </source>
</evidence>
<dbReference type="InterPro" id="IPR005823">
    <property type="entry name" value="Ribosomal_uL13_bac-type"/>
</dbReference>
<dbReference type="PIRSF" id="PIRSF002181">
    <property type="entry name" value="Ribosomal_L13"/>
    <property type="match status" value="1"/>
</dbReference>
<dbReference type="RefSeq" id="WP_013559459.1">
    <property type="nucleotide sequence ID" value="NC_014960.1"/>
</dbReference>
<dbReference type="InterPro" id="IPR005822">
    <property type="entry name" value="Ribosomal_uL13"/>
</dbReference>
<dbReference type="STRING" id="926569.ANT_10340"/>
<comment type="subunit">
    <text evidence="4">Part of the 50S ribosomal subunit.</text>
</comment>
<evidence type="ECO:0000256" key="4">
    <source>
        <dbReference type="HAMAP-Rule" id="MF_01366"/>
    </source>
</evidence>
<dbReference type="InterPro" id="IPR036899">
    <property type="entry name" value="Ribosomal_uL13_sf"/>
</dbReference>
<keyword evidence="6" id="KW-1185">Reference proteome</keyword>
<dbReference type="Proteomes" id="UP000008922">
    <property type="component" value="Chromosome"/>
</dbReference>
<dbReference type="Pfam" id="PF00572">
    <property type="entry name" value="Ribosomal_L13"/>
    <property type="match status" value="1"/>
</dbReference>
<keyword evidence="3 4" id="KW-0687">Ribonucleoprotein</keyword>
<dbReference type="GO" id="GO:0003735">
    <property type="term" value="F:structural constituent of ribosome"/>
    <property type="evidence" value="ECO:0007669"/>
    <property type="project" value="InterPro"/>
</dbReference>
<dbReference type="Gene3D" id="3.90.1180.10">
    <property type="entry name" value="Ribosomal protein L13"/>
    <property type="match status" value="1"/>
</dbReference>
<dbReference type="HAMAP" id="MF_01366">
    <property type="entry name" value="Ribosomal_uL13"/>
    <property type="match status" value="1"/>
</dbReference>
<dbReference type="PANTHER" id="PTHR11545">
    <property type="entry name" value="RIBOSOMAL PROTEIN L13"/>
    <property type="match status" value="1"/>
</dbReference>
<dbReference type="KEGG" id="atm:ANT_10340"/>
<comment type="similarity">
    <text evidence="1 4">Belongs to the universal ribosomal protein uL13 family.</text>
</comment>
<evidence type="ECO:0000256" key="2">
    <source>
        <dbReference type="ARBA" id="ARBA00022980"/>
    </source>
</evidence>
<dbReference type="FunCoup" id="E8N3Q4">
    <property type="interactions" value="435"/>
</dbReference>
<evidence type="ECO:0000313" key="6">
    <source>
        <dbReference type="Proteomes" id="UP000008922"/>
    </source>
</evidence>
<dbReference type="GO" id="GO:0022625">
    <property type="term" value="C:cytosolic large ribosomal subunit"/>
    <property type="evidence" value="ECO:0007669"/>
    <property type="project" value="TreeGrafter"/>
</dbReference>
<dbReference type="SUPFAM" id="SSF52161">
    <property type="entry name" value="Ribosomal protein L13"/>
    <property type="match status" value="1"/>
</dbReference>
<proteinExistence type="inferred from homology"/>
<dbReference type="CDD" id="cd00392">
    <property type="entry name" value="Ribosomal_L13"/>
    <property type="match status" value="1"/>
</dbReference>
<dbReference type="NCBIfam" id="TIGR01066">
    <property type="entry name" value="rplM_bact"/>
    <property type="match status" value="1"/>
</dbReference>
<dbReference type="GO" id="GO:0017148">
    <property type="term" value="P:negative regulation of translation"/>
    <property type="evidence" value="ECO:0007669"/>
    <property type="project" value="TreeGrafter"/>
</dbReference>
<sequence length="143" mass="16055">MAVEKTFVLKGKPESQWLLVDATGKGLGRLATQIAHYLMGKHKPTYTPGVDMGDYVVVINALQLDIPKERLTTKIYYRHSNYPGGLKAISLRDQLQKHPERVIRAAVWGMLPHNKLGRRLIEKLKVYPGSEHPHAAQKPTPVA</sequence>